<sequence>MSGASSANNSWTLLTPEESVAETLRPLAEGTEHHEEGLTCAASVENQPANSAESAERLPVEDHLVPEEKTAEPGGDTSTEQHTSVATPVIDAPVASSLQVSGSFAPDSDALSQSEGLPEAQAQSSRDPDSFSDSYTHITPSPDEPQASLLSTETLGGVEFTQEKDRLAQQGTLHTLNGEELQHEGEESDLFLRRTDLGKQAVYLVDQLVMELFRIWARRLSGEAVVDSPVDSEVGEERTEKTDEEAEARRRRSLLAALERIGRTEEEEEGEEVFQLPQREEDSGFSVNKCILVAVILLGLGTIFFSGFFMDLDEESDYGTMKLKDAEVPGKQKWLNPEVPPPPVDADSTELLNKLAEENQQISVLQAQLQAQKEELKVAKGQAAEGAKERLRWEEVEKENSRLKKEMASLPVLQKENERMKRELESVLALQRELETLRSTVTELKLPSAASEAAQAPVTPTTSPSSGQPEDSMQDTAGSTERRPKKTLDDQREKKKDVKKDEIDMGEKKEWKERDKSEWKEGEKKEREDRVKTEWKKGKHEQGKFDKEKDKEGKQKKHSDETKQWKEKDWKKEKATRGDEGKPWKDREGKKEWIEKSERKEEEKDWKKAKHEKVKTDKQWKGKEKDWKVGKDHGEKHKGKEEWKGEKEWKKGKDGFKESGKEEWEEKDWKEKGEKKEWKRKDSDWKNKNGKDHTKEGKGKGERKQWEERKNGKERKGKDERKQWNENERKRNNGKDGKEWKKKDERKQWEKKEEPWKRGGEKDGKPNGDRRKDGSSSEKHKDEHKRNGNHGHKAEHVWGDGKPRHTHRQPSVDQPEYWVQQRDRLQHNPRPPQPCDSLETCAQAEGLLPVPFPEFEAILQTYLAKAQVAGVDRSKREELRKLAAEFFKDGLFVHDQTSFQEFVEDLGDILEDMVEGDDDAEEEDSAIEEEMEGFEIQVMKKFSVPEAVEKKERSKGDRRKESGRGRG</sequence>
<feature type="region of interest" description="Disordered" evidence="3">
    <location>
        <begin position="446"/>
        <end position="837"/>
    </location>
</feature>
<evidence type="ECO:0008006" key="6">
    <source>
        <dbReference type="Google" id="ProtNLM"/>
    </source>
</evidence>
<keyword evidence="5" id="KW-1185">Reference proteome</keyword>
<evidence type="ECO:0000256" key="1">
    <source>
        <dbReference type="ARBA" id="ARBA00023054"/>
    </source>
</evidence>
<dbReference type="Proteomes" id="UP000295070">
    <property type="component" value="Chromosome 6"/>
</dbReference>
<name>A0A484D8G5_PERFV</name>
<keyword evidence="1 2" id="KW-0175">Coiled coil</keyword>
<dbReference type="PANTHER" id="PTHR28638">
    <property type="entry name" value="CELL CYCLE PROGRESSION PROTEIN 1"/>
    <property type="match status" value="1"/>
</dbReference>
<dbReference type="EMBL" id="SCKG01000006">
    <property type="protein sequence ID" value="TDH11778.1"/>
    <property type="molecule type" value="Genomic_DNA"/>
</dbReference>
<organism evidence="4 5">
    <name type="scientific">Perca flavescens</name>
    <name type="common">American yellow perch</name>
    <name type="synonym">Morone flavescens</name>
    <dbReference type="NCBI Taxonomy" id="8167"/>
    <lineage>
        <taxon>Eukaryota</taxon>
        <taxon>Metazoa</taxon>
        <taxon>Chordata</taxon>
        <taxon>Craniata</taxon>
        <taxon>Vertebrata</taxon>
        <taxon>Euteleostomi</taxon>
        <taxon>Actinopterygii</taxon>
        <taxon>Neopterygii</taxon>
        <taxon>Teleostei</taxon>
        <taxon>Neoteleostei</taxon>
        <taxon>Acanthomorphata</taxon>
        <taxon>Eupercaria</taxon>
        <taxon>Perciformes</taxon>
        <taxon>Percoidei</taxon>
        <taxon>Percidae</taxon>
        <taxon>Percinae</taxon>
        <taxon>Perca</taxon>
    </lineage>
</organism>
<feature type="compositionally biased region" description="Polar residues" evidence="3">
    <location>
        <begin position="458"/>
        <end position="479"/>
    </location>
</feature>
<feature type="compositionally biased region" description="Polar residues" evidence="3">
    <location>
        <begin position="76"/>
        <end position="86"/>
    </location>
</feature>
<dbReference type="STRING" id="8167.A0A484D8G5"/>
<evidence type="ECO:0000256" key="3">
    <source>
        <dbReference type="SAM" id="MobiDB-lite"/>
    </source>
</evidence>
<feature type="compositionally biased region" description="Polar residues" evidence="3">
    <location>
        <begin position="44"/>
        <end position="53"/>
    </location>
</feature>
<proteinExistence type="predicted"/>
<dbReference type="GO" id="GO:0016020">
    <property type="term" value="C:membrane"/>
    <property type="evidence" value="ECO:0007669"/>
    <property type="project" value="TreeGrafter"/>
</dbReference>
<dbReference type="PANTHER" id="PTHR28638:SF3">
    <property type="entry name" value="PRE-B-CELL LEUKEMIA TRANSCRIPTION FACTOR-INTERACTING PROTEIN 1 ISOFORM X1"/>
    <property type="match status" value="1"/>
</dbReference>
<comment type="caution">
    <text evidence="4">The sequence shown here is derived from an EMBL/GenBank/DDBJ whole genome shotgun (WGS) entry which is preliminary data.</text>
</comment>
<accession>A0A484D8G5</accession>
<dbReference type="InterPro" id="IPR051990">
    <property type="entry name" value="CCPG1/PBIP1"/>
</dbReference>
<dbReference type="AlphaFoldDB" id="A0A484D8G5"/>
<protein>
    <recommendedName>
        <fullName evidence="6">Pre-B-cell leukemia homeobox interacting protein 1b</fullName>
    </recommendedName>
</protein>
<gene>
    <name evidence="4" type="ORF">EPR50_G00064440</name>
</gene>
<feature type="compositionally biased region" description="Basic and acidic residues" evidence="3">
    <location>
        <begin position="614"/>
        <end position="803"/>
    </location>
</feature>
<feature type="region of interest" description="Disordered" evidence="3">
    <location>
        <begin position="1"/>
        <end position="148"/>
    </location>
</feature>
<feature type="compositionally biased region" description="Polar residues" evidence="3">
    <location>
        <begin position="1"/>
        <end position="13"/>
    </location>
</feature>
<reference evidence="4 5" key="1">
    <citation type="submission" date="2019-01" db="EMBL/GenBank/DDBJ databases">
        <title>A chromosome-scale genome assembly of the yellow perch, Perca flavescens.</title>
        <authorList>
            <person name="Feron R."/>
            <person name="Morvezen R."/>
            <person name="Bestin A."/>
            <person name="Haffray P."/>
            <person name="Klopp C."/>
            <person name="Zahm M."/>
            <person name="Cabau C."/>
            <person name="Roques C."/>
            <person name="Donnadieu C."/>
            <person name="Bouchez O."/>
            <person name="Christie M."/>
            <person name="Larson W."/>
            <person name="Guiguen Y."/>
        </authorList>
    </citation>
    <scope>NUCLEOTIDE SEQUENCE [LARGE SCALE GENOMIC DNA]</scope>
    <source>
        <strain evidence="4">YP-PL-M2</strain>
        <tissue evidence="4">Blood</tissue>
    </source>
</reference>
<evidence type="ECO:0000313" key="4">
    <source>
        <dbReference type="EMBL" id="TDH11778.1"/>
    </source>
</evidence>
<evidence type="ECO:0000313" key="5">
    <source>
        <dbReference type="Proteomes" id="UP000295070"/>
    </source>
</evidence>
<feature type="compositionally biased region" description="Basic and acidic residues" evidence="3">
    <location>
        <begin position="480"/>
        <end position="606"/>
    </location>
</feature>
<evidence type="ECO:0000256" key="2">
    <source>
        <dbReference type="SAM" id="Coils"/>
    </source>
</evidence>
<feature type="region of interest" description="Disordered" evidence="3">
    <location>
        <begin position="946"/>
        <end position="967"/>
    </location>
</feature>
<feature type="coiled-coil region" evidence="2">
    <location>
        <begin position="348"/>
        <end position="440"/>
    </location>
</feature>
<feature type="compositionally biased region" description="Basic and acidic residues" evidence="3">
    <location>
        <begin position="54"/>
        <end position="71"/>
    </location>
</feature>
<feature type="compositionally biased region" description="Polar residues" evidence="3">
    <location>
        <begin position="110"/>
        <end position="139"/>
    </location>
</feature>
<feature type="compositionally biased region" description="Basic and acidic residues" evidence="3">
    <location>
        <begin position="947"/>
        <end position="967"/>
    </location>
</feature>